<dbReference type="KEGG" id="mou:OU421_11980"/>
<evidence type="ECO:0000313" key="2">
    <source>
        <dbReference type="Proteomes" id="UP001163096"/>
    </source>
</evidence>
<dbReference type="GeneID" id="76835832"/>
<dbReference type="Proteomes" id="UP001163096">
    <property type="component" value="Chromosome"/>
</dbReference>
<gene>
    <name evidence="1" type="ORF">OU421_11980</name>
</gene>
<dbReference type="Gene3D" id="1.10.3070.10">
    <property type="entry name" value="EhaM-like"/>
    <property type="match status" value="1"/>
</dbReference>
<dbReference type="AlphaFoldDB" id="A0A9X9T8G2"/>
<accession>A0A9X9T8G2</accession>
<sequence length="130" mass="15132">MVTFLYEKDLREMKLIILSSPLHEITMAALCERYGIRRQILRRKMINTFDMSLLENIPARYEVWEKEQSENESSIESEFGATLITRQIPLLTEDEMNRIIQQTKEKISAGMGKSQAIDEGMTMIREVISS</sequence>
<keyword evidence="2" id="KW-1185">Reference proteome</keyword>
<proteinExistence type="predicted"/>
<dbReference type="InterPro" id="IPR036606">
    <property type="entry name" value="EhaM-like_sf"/>
</dbReference>
<dbReference type="EMBL" id="CP113361">
    <property type="protein sequence ID" value="WAI01122.1"/>
    <property type="molecule type" value="Genomic_DNA"/>
</dbReference>
<protein>
    <submittedName>
        <fullName evidence="1">Uncharacterized protein</fullName>
    </submittedName>
</protein>
<evidence type="ECO:0000313" key="1">
    <source>
        <dbReference type="EMBL" id="WAI01122.1"/>
    </source>
</evidence>
<organism evidence="1 2">
    <name type="scientific">Methanogenium organophilum</name>
    <dbReference type="NCBI Taxonomy" id="2199"/>
    <lineage>
        <taxon>Archaea</taxon>
        <taxon>Methanobacteriati</taxon>
        <taxon>Methanobacteriota</taxon>
        <taxon>Stenosarchaea group</taxon>
        <taxon>Methanomicrobia</taxon>
        <taxon>Methanomicrobiales</taxon>
        <taxon>Methanomicrobiaceae</taxon>
        <taxon>Methanogenium</taxon>
    </lineage>
</organism>
<reference evidence="1" key="1">
    <citation type="submission" date="2022-11" db="EMBL/GenBank/DDBJ databases">
        <title>Complete genome sequence of Methanogenium organophilum DSM 3596.</title>
        <authorList>
            <person name="Chen S.-C."/>
            <person name="Lai S.-J."/>
            <person name="You Y.-T."/>
        </authorList>
    </citation>
    <scope>NUCLEOTIDE SEQUENCE</scope>
    <source>
        <strain evidence="1">DSM 3596</strain>
    </source>
</reference>
<dbReference type="RefSeq" id="WP_268186336.1">
    <property type="nucleotide sequence ID" value="NZ_CP113361.1"/>
</dbReference>
<name>A0A9X9T8G2_METOG</name>